<name>A0A6N8FRD8_9CHRO</name>
<evidence type="ECO:0000256" key="3">
    <source>
        <dbReference type="ARBA" id="ARBA00022676"/>
    </source>
</evidence>
<evidence type="ECO:0000256" key="1">
    <source>
        <dbReference type="ARBA" id="ARBA00004776"/>
    </source>
</evidence>
<dbReference type="InterPro" id="IPR029044">
    <property type="entry name" value="Nucleotide-diphossugar_trans"/>
</dbReference>
<dbReference type="Gene3D" id="3.90.550.10">
    <property type="entry name" value="Spore Coat Polysaccharide Biosynthesis Protein SpsA, Chain A"/>
    <property type="match status" value="1"/>
</dbReference>
<dbReference type="PANTHER" id="PTHR43179">
    <property type="entry name" value="RHAMNOSYLTRANSFERASE WBBL"/>
    <property type="match status" value="1"/>
</dbReference>
<keyword evidence="7" id="KW-1185">Reference proteome</keyword>
<evidence type="ECO:0000259" key="5">
    <source>
        <dbReference type="Pfam" id="PF00535"/>
    </source>
</evidence>
<keyword evidence="4 6" id="KW-0808">Transferase</keyword>
<gene>
    <name evidence="6" type="ORF">BWI75_04930</name>
</gene>
<organism evidence="6 7">
    <name type="scientific">Gloeocapsopsis dulcis AAB1 = 1H9</name>
    <dbReference type="NCBI Taxonomy" id="1433147"/>
    <lineage>
        <taxon>Bacteria</taxon>
        <taxon>Bacillati</taxon>
        <taxon>Cyanobacteriota</taxon>
        <taxon>Cyanophyceae</taxon>
        <taxon>Oscillatoriophycideae</taxon>
        <taxon>Chroococcales</taxon>
        <taxon>Chroococcaceae</taxon>
        <taxon>Gloeocapsopsis</taxon>
        <taxon>Gloeocapsopsis dulcis</taxon>
    </lineage>
</organism>
<dbReference type="CDD" id="cd00761">
    <property type="entry name" value="Glyco_tranf_GTA_type"/>
    <property type="match status" value="1"/>
</dbReference>
<dbReference type="InterPro" id="IPR001173">
    <property type="entry name" value="Glyco_trans_2-like"/>
</dbReference>
<proteinExistence type="inferred from homology"/>
<dbReference type="Pfam" id="PF00535">
    <property type="entry name" value="Glycos_transf_2"/>
    <property type="match status" value="1"/>
</dbReference>
<dbReference type="Proteomes" id="UP000441797">
    <property type="component" value="Unassembled WGS sequence"/>
</dbReference>
<comment type="pathway">
    <text evidence="1">Cell wall biogenesis; cell wall polysaccharide biosynthesis.</text>
</comment>
<protein>
    <submittedName>
        <fullName evidence="6">Glycosyl transferase family 2</fullName>
    </submittedName>
</protein>
<evidence type="ECO:0000313" key="7">
    <source>
        <dbReference type="Proteomes" id="UP000441797"/>
    </source>
</evidence>
<keyword evidence="3" id="KW-0328">Glycosyltransferase</keyword>
<comment type="caution">
    <text evidence="6">The sequence shown here is derived from an EMBL/GenBank/DDBJ whole genome shotgun (WGS) entry which is preliminary data.</text>
</comment>
<evidence type="ECO:0000256" key="4">
    <source>
        <dbReference type="ARBA" id="ARBA00022679"/>
    </source>
</evidence>
<dbReference type="AlphaFoldDB" id="A0A6N8FRD8"/>
<comment type="similarity">
    <text evidence="2">Belongs to the glycosyltransferase 2 family.</text>
</comment>
<evidence type="ECO:0000256" key="2">
    <source>
        <dbReference type="ARBA" id="ARBA00006739"/>
    </source>
</evidence>
<dbReference type="EMBL" id="NAPY01000005">
    <property type="protein sequence ID" value="MUL35710.1"/>
    <property type="molecule type" value="Genomic_DNA"/>
</dbReference>
<dbReference type="PANTHER" id="PTHR43179:SF12">
    <property type="entry name" value="GALACTOFURANOSYLTRANSFERASE GLFT2"/>
    <property type="match status" value="1"/>
</dbReference>
<dbReference type="OrthoDB" id="440227at2"/>
<dbReference type="RefSeq" id="WP_105219078.1">
    <property type="nucleotide sequence ID" value="NZ_CAWNSU010000030.1"/>
</dbReference>
<reference evidence="6 7" key="1">
    <citation type="journal article" date="2019" name="Front. Microbiol.">
        <title>Genomic Features for Desiccation Tolerance and Sugar Biosynthesis in the Extremophile Gloeocapsopsis sp. UTEX B3054.</title>
        <authorList>
            <person name="Urrejola C."/>
            <person name="Alcorta J."/>
            <person name="Salas L."/>
            <person name="Vasquez M."/>
            <person name="Polz M.F."/>
            <person name="Vicuna R."/>
            <person name="Diez B."/>
        </authorList>
    </citation>
    <scope>NUCLEOTIDE SEQUENCE [LARGE SCALE GENOMIC DNA]</scope>
    <source>
        <strain evidence="6 7">1H9</strain>
    </source>
</reference>
<dbReference type="SUPFAM" id="SSF53448">
    <property type="entry name" value="Nucleotide-diphospho-sugar transferases"/>
    <property type="match status" value="1"/>
</dbReference>
<evidence type="ECO:0000313" key="6">
    <source>
        <dbReference type="EMBL" id="MUL35710.1"/>
    </source>
</evidence>
<accession>A0A6N8FRD8</accession>
<sequence length="306" mass="34695">MSNFSNPFVSVIIPVFNDSKRLKTCLEALEKQTYPKNLYEVIVVDNGSDEIIEKVVGQFKQAFASYESQPGSYAARNKGISLAKGKVIAFTDSDCIPAQNWLEIGVKHLLSVPNCGLIGGEIEIFFKDPSHPTAIELYDSVVFLQQKRLIEEEKYGATANVLTFKNIFEDVGLFNDRLKSGGDKEWGQRVFARGYLLVYAVDSKVKHPARNSLEQIYAKATRISGGIYELDKLYNKNSTNSLPTQLMKTLFVDLRPPLRSAFHKFYLDKRLKNKQQKTQAFTVALIVHYFKCFEKIRIQLGGSSRR</sequence>
<feature type="domain" description="Glycosyltransferase 2-like" evidence="5">
    <location>
        <begin position="10"/>
        <end position="114"/>
    </location>
</feature>
<dbReference type="GO" id="GO:0016757">
    <property type="term" value="F:glycosyltransferase activity"/>
    <property type="evidence" value="ECO:0007669"/>
    <property type="project" value="UniProtKB-KW"/>
</dbReference>